<feature type="compositionally biased region" description="Low complexity" evidence="1">
    <location>
        <begin position="1010"/>
        <end position="1028"/>
    </location>
</feature>
<feature type="region of interest" description="Disordered" evidence="1">
    <location>
        <begin position="1063"/>
        <end position="1085"/>
    </location>
</feature>
<evidence type="ECO:0000313" key="2">
    <source>
        <dbReference type="EMBL" id="KAK5083919.1"/>
    </source>
</evidence>
<dbReference type="AlphaFoldDB" id="A0AAN7SXB8"/>
<organism evidence="2 3">
    <name type="scientific">Lithohypha guttulata</name>
    <dbReference type="NCBI Taxonomy" id="1690604"/>
    <lineage>
        <taxon>Eukaryota</taxon>
        <taxon>Fungi</taxon>
        <taxon>Dikarya</taxon>
        <taxon>Ascomycota</taxon>
        <taxon>Pezizomycotina</taxon>
        <taxon>Eurotiomycetes</taxon>
        <taxon>Chaetothyriomycetidae</taxon>
        <taxon>Chaetothyriales</taxon>
        <taxon>Trichomeriaceae</taxon>
        <taxon>Lithohypha</taxon>
    </lineage>
</organism>
<reference evidence="2 3" key="1">
    <citation type="submission" date="2023-08" db="EMBL/GenBank/DDBJ databases">
        <title>Black Yeasts Isolated from many extreme environments.</title>
        <authorList>
            <person name="Coleine C."/>
            <person name="Stajich J.E."/>
            <person name="Selbmann L."/>
        </authorList>
    </citation>
    <scope>NUCLEOTIDE SEQUENCE [LARGE SCALE GENOMIC DNA]</scope>
    <source>
        <strain evidence="2 3">CCFEE 5910</strain>
    </source>
</reference>
<feature type="region of interest" description="Disordered" evidence="1">
    <location>
        <begin position="948"/>
        <end position="967"/>
    </location>
</feature>
<keyword evidence="3" id="KW-1185">Reference proteome</keyword>
<feature type="compositionally biased region" description="Polar residues" evidence="1">
    <location>
        <begin position="1029"/>
        <end position="1047"/>
    </location>
</feature>
<gene>
    <name evidence="2" type="ORF">LTR05_006426</name>
</gene>
<evidence type="ECO:0000256" key="1">
    <source>
        <dbReference type="SAM" id="MobiDB-lite"/>
    </source>
</evidence>
<accession>A0AAN7SXB8</accession>
<comment type="caution">
    <text evidence="2">The sequence shown here is derived from an EMBL/GenBank/DDBJ whole genome shotgun (WGS) entry which is preliminary data.</text>
</comment>
<proteinExistence type="predicted"/>
<name>A0AAN7SXB8_9EURO</name>
<evidence type="ECO:0000313" key="3">
    <source>
        <dbReference type="Proteomes" id="UP001309876"/>
    </source>
</evidence>
<dbReference type="Proteomes" id="UP001309876">
    <property type="component" value="Unassembled WGS sequence"/>
</dbReference>
<protein>
    <submittedName>
        <fullName evidence="2">Uncharacterized protein</fullName>
    </submittedName>
</protein>
<feature type="region of interest" description="Disordered" evidence="1">
    <location>
        <begin position="977"/>
        <end position="1049"/>
    </location>
</feature>
<sequence>MTTTALLEQLKADMLKADTTARLASSRHISEKIDTSTWNDKDLIVFDSLIAERRNAEKDHHKFSIDYKKRKVTSRDLKAPNDWKYDNETAGYRYVGQANLCPMDIDIPGGRPCRHEICKQAKTTNGISYLKYDTVTHYAYRILNSKTIRMKNALRKQRDIQLLKDWQLELEWREKAIKKFKRFGKEAGEAILAAAERFNKSRGPSLSPERPDNAVEQVGRAISRRRADILPDTAKLFLETASRRLQNADDPDGHWHNPVQYVEFLQNVQLNHLEAVMMNIRDVLQISAVIDYEIDYRLRAFLEQFGPLVKCIPRSVKNHYNYTVLDAFQAIIQLMRAQEEAPTADSDKLQPQSSYLYHTLARCAAIDRDIERKTKQVSSTTLAPKDLNNQMVLLSKDDMMKSPLFSLSRSLLEGRGISFDKTEQASLPKTKANTARGSLTYPLQEITELEHDALFHFANDLQKHMVYFSRTGDGLHNFIMACYDEGWIASTAMLRLAIILRYLNDENPCTARGVLSRLSAMIDDNAPGLPQGWVPYCKCIGYAILHTWSYLMLEASHCYGRYDVEEYAYVSTFLLVFHVLRAYPDGELVHTFEEKLQVILNIIQPRTRPSWTASLLRVYEQMLLQIPHKPDFSSKNPEVGITPLPQVREITVHSGQPRIRSQNPTDELIALSMPTFLRVCKDACFSSEVAARILKYIALWIRSSSPCPSKRSLNLLWHMFLRMEAQFKLTPGMQTTDLQLPEQSSLNLGMHNHCNIWELDDDKLTGFFSGYSSRYRDERHDVSALISSFKIYRQQLSIQDRLSDKVHDMISHKDFPEVLRQVFTRDDILPQRYCYGPESVQDTVNCLDYVMYLIMPEIDYPTVSFIQALLRRPAEYDRYFTCLAYLLNILGLEEDAAKVEEAATELQLQYKNGDDISETNADLVTVLRIAADTYSKTDHIDIIYSDYEGNGASDNDSDSDSDSDSCKDLTDAQLMKRRREGLADGRWDTSSSDEDEEEPSSSNRTVPESTSNRNTNNLTNLTNLTNATPQHPSSGLNTPPATDSKIATNDPLKDHLSTLIPSPAPNPDHLPEKNINNNNAPESTREYTYLPPNSTIPAKIKALEDSLLALQPFEEIEQDFHNVLDTFKRFKEVLKEENA</sequence>
<dbReference type="EMBL" id="JAVRRJ010000006">
    <property type="protein sequence ID" value="KAK5083919.1"/>
    <property type="molecule type" value="Genomic_DNA"/>
</dbReference>